<dbReference type="Proteomes" id="UP001054837">
    <property type="component" value="Unassembled WGS sequence"/>
</dbReference>
<protein>
    <submittedName>
        <fullName evidence="1">Uncharacterized protein</fullName>
    </submittedName>
</protein>
<dbReference type="EMBL" id="BPLQ01005322">
    <property type="protein sequence ID" value="GIY14102.1"/>
    <property type="molecule type" value="Genomic_DNA"/>
</dbReference>
<accession>A0AAV4R161</accession>
<name>A0AAV4R161_9ARAC</name>
<keyword evidence="2" id="KW-1185">Reference proteome</keyword>
<comment type="caution">
    <text evidence="1">The sequence shown here is derived from an EMBL/GenBank/DDBJ whole genome shotgun (WGS) entry which is preliminary data.</text>
</comment>
<proteinExistence type="predicted"/>
<organism evidence="1 2">
    <name type="scientific">Caerostris darwini</name>
    <dbReference type="NCBI Taxonomy" id="1538125"/>
    <lineage>
        <taxon>Eukaryota</taxon>
        <taxon>Metazoa</taxon>
        <taxon>Ecdysozoa</taxon>
        <taxon>Arthropoda</taxon>
        <taxon>Chelicerata</taxon>
        <taxon>Arachnida</taxon>
        <taxon>Araneae</taxon>
        <taxon>Araneomorphae</taxon>
        <taxon>Entelegynae</taxon>
        <taxon>Araneoidea</taxon>
        <taxon>Araneidae</taxon>
        <taxon>Caerostris</taxon>
    </lineage>
</organism>
<evidence type="ECO:0000313" key="1">
    <source>
        <dbReference type="EMBL" id="GIY14102.1"/>
    </source>
</evidence>
<sequence length="103" mass="11649">MNHLLFYWKICDLHQQRVSFKTNHVYPLPRKTLRLFIVFHYLLTAITPVVGNALPSTHSNLFLLCARIETVGCRPTVKEVVAICSVTETHTSNLGVSGVVWGE</sequence>
<dbReference type="AlphaFoldDB" id="A0AAV4R161"/>
<gene>
    <name evidence="1" type="ORF">CDAR_75201</name>
</gene>
<evidence type="ECO:0000313" key="2">
    <source>
        <dbReference type="Proteomes" id="UP001054837"/>
    </source>
</evidence>
<reference evidence="1 2" key="1">
    <citation type="submission" date="2021-06" db="EMBL/GenBank/DDBJ databases">
        <title>Caerostris darwini draft genome.</title>
        <authorList>
            <person name="Kono N."/>
            <person name="Arakawa K."/>
        </authorList>
    </citation>
    <scope>NUCLEOTIDE SEQUENCE [LARGE SCALE GENOMIC DNA]</scope>
</reference>